<feature type="signal peptide" evidence="5">
    <location>
        <begin position="1"/>
        <end position="26"/>
    </location>
</feature>
<dbReference type="PIRSF" id="PIRSF006470">
    <property type="entry name" value="DctB"/>
    <property type="match status" value="1"/>
</dbReference>
<dbReference type="NCBIfam" id="TIGR00787">
    <property type="entry name" value="dctP"/>
    <property type="match status" value="1"/>
</dbReference>
<evidence type="ECO:0000313" key="7">
    <source>
        <dbReference type="Proteomes" id="UP001274321"/>
    </source>
</evidence>
<protein>
    <submittedName>
        <fullName evidence="6">TRAP transporter substrate-binding protein</fullName>
    </submittedName>
</protein>
<evidence type="ECO:0000256" key="4">
    <source>
        <dbReference type="ARBA" id="ARBA00022729"/>
    </source>
</evidence>
<evidence type="ECO:0000256" key="3">
    <source>
        <dbReference type="ARBA" id="ARBA00022448"/>
    </source>
</evidence>
<evidence type="ECO:0000313" key="6">
    <source>
        <dbReference type="EMBL" id="MDX6804773.1"/>
    </source>
</evidence>
<gene>
    <name evidence="6" type="ORF">SCD90_01740</name>
</gene>
<feature type="chain" id="PRO_5046315512" evidence="5">
    <location>
        <begin position="27"/>
        <end position="330"/>
    </location>
</feature>
<dbReference type="InterPro" id="IPR038404">
    <property type="entry name" value="TRAP_DctP_sf"/>
</dbReference>
<keyword evidence="4 5" id="KW-0732">Signal</keyword>
<dbReference type="Proteomes" id="UP001274321">
    <property type="component" value="Unassembled WGS sequence"/>
</dbReference>
<evidence type="ECO:0000256" key="2">
    <source>
        <dbReference type="ARBA" id="ARBA00009023"/>
    </source>
</evidence>
<keyword evidence="3" id="KW-0813">Transport</keyword>
<comment type="caution">
    <text evidence="6">The sequence shown here is derived from an EMBL/GenBank/DDBJ whole genome shotgun (WGS) entry which is preliminary data.</text>
</comment>
<accession>A0ABU4RIV7</accession>
<dbReference type="CDD" id="cd13603">
    <property type="entry name" value="PBP2_TRAP_Siap_TeaA_like"/>
    <property type="match status" value="1"/>
</dbReference>
<reference evidence="6 7" key="1">
    <citation type="submission" date="2023-11" db="EMBL/GenBank/DDBJ databases">
        <authorList>
            <person name="Bao R."/>
        </authorList>
    </citation>
    <scope>NUCLEOTIDE SEQUENCE [LARGE SCALE GENOMIC DNA]</scope>
    <source>
        <strain evidence="6 7">PJ23</strain>
    </source>
</reference>
<comment type="similarity">
    <text evidence="2">Belongs to the bacterial solute-binding protein 7 family.</text>
</comment>
<organism evidence="6 7">
    <name type="scientific">Terrihabitans rhizophilus</name>
    <dbReference type="NCBI Taxonomy" id="3092662"/>
    <lineage>
        <taxon>Bacteria</taxon>
        <taxon>Pseudomonadati</taxon>
        <taxon>Pseudomonadota</taxon>
        <taxon>Alphaproteobacteria</taxon>
        <taxon>Hyphomicrobiales</taxon>
        <taxon>Terrihabitans</taxon>
    </lineage>
</organism>
<dbReference type="Pfam" id="PF03480">
    <property type="entry name" value="DctP"/>
    <property type="match status" value="1"/>
</dbReference>
<dbReference type="NCBIfam" id="NF037995">
    <property type="entry name" value="TRAP_S1"/>
    <property type="match status" value="1"/>
</dbReference>
<evidence type="ECO:0000256" key="1">
    <source>
        <dbReference type="ARBA" id="ARBA00004196"/>
    </source>
</evidence>
<dbReference type="PANTHER" id="PTHR33376">
    <property type="match status" value="1"/>
</dbReference>
<comment type="subcellular location">
    <subcellularLocation>
        <location evidence="1">Cell envelope</location>
    </subcellularLocation>
</comment>
<dbReference type="InterPro" id="IPR018389">
    <property type="entry name" value="DctP_fam"/>
</dbReference>
<proteinExistence type="inferred from homology"/>
<keyword evidence="7" id="KW-1185">Reference proteome</keyword>
<name>A0ABU4RIV7_9HYPH</name>
<dbReference type="InterPro" id="IPR004682">
    <property type="entry name" value="TRAP_DctP"/>
</dbReference>
<dbReference type="RefSeq" id="WP_319842890.1">
    <property type="nucleotide sequence ID" value="NZ_JAXAFJ010000001.1"/>
</dbReference>
<dbReference type="Gene3D" id="3.40.190.170">
    <property type="entry name" value="Bacterial extracellular solute-binding protein, family 7"/>
    <property type="match status" value="1"/>
</dbReference>
<dbReference type="EMBL" id="JAXAFJ010000001">
    <property type="protein sequence ID" value="MDX6804773.1"/>
    <property type="molecule type" value="Genomic_DNA"/>
</dbReference>
<evidence type="ECO:0000256" key="5">
    <source>
        <dbReference type="SAM" id="SignalP"/>
    </source>
</evidence>
<dbReference type="PANTHER" id="PTHR33376:SF4">
    <property type="entry name" value="SIALIC ACID-BINDING PERIPLASMIC PROTEIN SIAP"/>
    <property type="match status" value="1"/>
</dbReference>
<sequence length="330" mass="35882">MNRATFARSIFAAALGTVLLGMPAFAAPLKMRMAGDSPQGALDTVLMQTFADNLKAKLGADFEYEFFHSGALGDENVHMQQIRTGQIDVYPMGSDAVGLDKSWSVFDMPFIFKDRAAVAKVVDGEIGERLRTSMRERAGLEVLAFGEIGFRQITNNVRAVKTPADFKGMKIRVPGSPTRVLMFKTLGASPMNMSFSEVYLALQSGTIDGQENPLDDIVIRSIHEVQKHISISNHVYTPCTLVMNLKKYESLSDAQKTAVKEAALDAAKKVREMGAAKDADLVVKLRDSGKITVSEIDLESFKQKSEPLYAAVGKIAGEQLAKDVLAAAAQ</sequence>